<sequence length="221" mass="24976">MSEKSEKQIHPILKSYIPIVKGLGRTLGKHYEIVLHDISQSESSVIAIENGHITKRKVGSPVTDFLLELLSLNKENGKDMALNYISKTKDGKRLKSSTILIKDENGKVIGCLCINLDLTAIEVSKKFLDEISKVEHENSTESFLEDVEDFLEVMIHKGLSIVDKPANLLTKDEKIKIVEYLKNKHVFNIKGAVDAVAKELNVSRYTVYNYIDEINSKDIYK</sequence>
<dbReference type="EMBL" id="MCIB01000023">
    <property type="protein sequence ID" value="RKD31221.1"/>
    <property type="molecule type" value="Genomic_DNA"/>
</dbReference>
<keyword evidence="4" id="KW-1185">Reference proteome</keyword>
<dbReference type="AlphaFoldDB" id="A0A419T1C9"/>
<feature type="domain" description="YheO-like" evidence="1">
    <location>
        <begin position="13"/>
        <end position="124"/>
    </location>
</feature>
<evidence type="ECO:0008006" key="5">
    <source>
        <dbReference type="Google" id="ProtNLM"/>
    </source>
</evidence>
<dbReference type="InterPro" id="IPR039445">
    <property type="entry name" value="DauR-like_HTH"/>
</dbReference>
<dbReference type="InterPro" id="IPR013559">
    <property type="entry name" value="YheO"/>
</dbReference>
<dbReference type="InterPro" id="IPR039446">
    <property type="entry name" value="DauR-like"/>
</dbReference>
<evidence type="ECO:0000313" key="4">
    <source>
        <dbReference type="Proteomes" id="UP000284177"/>
    </source>
</evidence>
<comment type="caution">
    <text evidence="3">The sequence shown here is derived from an EMBL/GenBank/DDBJ whole genome shotgun (WGS) entry which is preliminary data.</text>
</comment>
<gene>
    <name evidence="3" type="ORF">BET03_03580</name>
</gene>
<dbReference type="Proteomes" id="UP000284177">
    <property type="component" value="Unassembled WGS sequence"/>
</dbReference>
<evidence type="ECO:0000259" key="2">
    <source>
        <dbReference type="Pfam" id="PF13309"/>
    </source>
</evidence>
<accession>A0A419T1C9</accession>
<evidence type="ECO:0000259" key="1">
    <source>
        <dbReference type="Pfam" id="PF08348"/>
    </source>
</evidence>
<feature type="domain" description="Transcriptional regulator DauR-like HTH" evidence="2">
    <location>
        <begin position="151"/>
        <end position="212"/>
    </location>
</feature>
<organism evidence="3 4">
    <name type="scientific">Thermohalobacter berrensis</name>
    <dbReference type="NCBI Taxonomy" id="99594"/>
    <lineage>
        <taxon>Bacteria</taxon>
        <taxon>Bacillati</taxon>
        <taxon>Bacillota</taxon>
        <taxon>Tissierellia</taxon>
        <taxon>Tissierellales</taxon>
        <taxon>Thermohalobacteraceae</taxon>
        <taxon>Thermohalobacter</taxon>
    </lineage>
</organism>
<dbReference type="PANTHER" id="PTHR35568">
    <property type="entry name" value="TRANSCRIPTIONAL REGULATOR DAUR"/>
    <property type="match status" value="1"/>
</dbReference>
<name>A0A419T1C9_9FIRM</name>
<proteinExistence type="predicted"/>
<dbReference type="Pfam" id="PF08348">
    <property type="entry name" value="PAS_6"/>
    <property type="match status" value="1"/>
</dbReference>
<evidence type="ECO:0000313" key="3">
    <source>
        <dbReference type="EMBL" id="RKD31221.1"/>
    </source>
</evidence>
<dbReference type="PANTHER" id="PTHR35568:SF1">
    <property type="entry name" value="TRANSCRIPTIONAL REGULATOR DAUR"/>
    <property type="match status" value="1"/>
</dbReference>
<protein>
    <recommendedName>
        <fullName evidence="5">YheO-like PAS domain protein</fullName>
    </recommendedName>
</protein>
<reference evidence="3 4" key="1">
    <citation type="submission" date="2016-08" db="EMBL/GenBank/DDBJ databases">
        <title>Novel Firmicutes and Novel Genomes.</title>
        <authorList>
            <person name="Poppleton D.I."/>
            <person name="Gribaldo S."/>
        </authorList>
    </citation>
    <scope>NUCLEOTIDE SEQUENCE [LARGE SCALE GENOMIC DNA]</scope>
    <source>
        <strain evidence="3 4">CTT3</strain>
    </source>
</reference>
<dbReference type="Pfam" id="PF13309">
    <property type="entry name" value="HTH_22"/>
    <property type="match status" value="1"/>
</dbReference>